<dbReference type="EMBL" id="RZUI01000001">
    <property type="protein sequence ID" value="KAA8832001.1"/>
    <property type="molecule type" value="Genomic_DNA"/>
</dbReference>
<dbReference type="AlphaFoldDB" id="A0A5M9ZWI4"/>
<reference evidence="1 2" key="1">
    <citation type="journal article" date="2019" name="Syst. Appl. Microbiol.">
        <title>Characterization of Bifidobacterium species in feaces of the Egyptian fruit bat: Description of B. vespertilionis sp. nov. and B. rousetti sp. nov.</title>
        <authorList>
            <person name="Modesto M."/>
            <person name="Satti M."/>
            <person name="Watanabe K."/>
            <person name="Puglisi E."/>
            <person name="Morelli L."/>
            <person name="Huang C.-H."/>
            <person name="Liou J.-S."/>
            <person name="Miyashita M."/>
            <person name="Tamura T."/>
            <person name="Saito S."/>
            <person name="Mori K."/>
            <person name="Huang L."/>
            <person name="Sciavilla P."/>
            <person name="Sandri C."/>
            <person name="Spiezio C."/>
            <person name="Vitali F."/>
            <person name="Cavalieri D."/>
            <person name="Perpetuini G."/>
            <person name="Tofalo R."/>
            <person name="Bonetti A."/>
            <person name="Arita M."/>
            <person name="Mattarelli P."/>
        </authorList>
    </citation>
    <scope>NUCLEOTIDE SEQUENCE [LARGE SCALE GENOMIC DNA]</scope>
    <source>
        <strain evidence="1 2">RST7</strain>
    </source>
</reference>
<accession>A0A5M9ZWI4</accession>
<name>A0A5M9ZWI4_9BIFI</name>
<gene>
    <name evidence="1" type="ORF">EMO89_00285</name>
</gene>
<comment type="caution">
    <text evidence="1">The sequence shown here is derived from an EMBL/GenBank/DDBJ whole genome shotgun (WGS) entry which is preliminary data.</text>
</comment>
<organism evidence="1 2">
    <name type="scientific">Bifidobacterium tissieri</name>
    <dbReference type="NCBI Taxonomy" id="1630162"/>
    <lineage>
        <taxon>Bacteria</taxon>
        <taxon>Bacillati</taxon>
        <taxon>Actinomycetota</taxon>
        <taxon>Actinomycetes</taxon>
        <taxon>Bifidobacteriales</taxon>
        <taxon>Bifidobacteriaceae</taxon>
        <taxon>Bifidobacterium</taxon>
    </lineage>
</organism>
<sequence>MDPSLTEGYLTPDDIGPDDAGRLSRIKEEVWAIIRDARAHARGDMLRLMTPVLHKYGCDYWNIDEFDSENAMYEFGILDDLGLPNGDALFLRDCAEYYGDSMSKEAPYGPADDARLLADEADALGIKAPSALKRMRTFGNVWIIAEINENPRVTDYTLNAQDWQAIYGEFGGKYKWYAAYGPFALAPNGEPLPAERVAAIYLSNLALAGTDYRRFDMWGYWYRHPDFTKRLLIEAGVPSKDAGRISRTANQLARELY</sequence>
<dbReference type="RefSeq" id="WP_150380418.1">
    <property type="nucleotide sequence ID" value="NZ_RZUI01000001.1"/>
</dbReference>
<dbReference type="Proteomes" id="UP000412028">
    <property type="component" value="Unassembled WGS sequence"/>
</dbReference>
<proteinExistence type="predicted"/>
<evidence type="ECO:0000313" key="1">
    <source>
        <dbReference type="EMBL" id="KAA8832001.1"/>
    </source>
</evidence>
<evidence type="ECO:0000313" key="2">
    <source>
        <dbReference type="Proteomes" id="UP000412028"/>
    </source>
</evidence>
<protein>
    <submittedName>
        <fullName evidence="1">Uncharacterized protein</fullName>
    </submittedName>
</protein>